<evidence type="ECO:0000313" key="3">
    <source>
        <dbReference type="Proteomes" id="UP000019243"/>
    </source>
</evidence>
<feature type="transmembrane region" description="Helical" evidence="1">
    <location>
        <begin position="71"/>
        <end position="89"/>
    </location>
</feature>
<keyword evidence="1" id="KW-1133">Transmembrane helix</keyword>
<feature type="transmembrane region" description="Helical" evidence="1">
    <location>
        <begin position="12"/>
        <end position="33"/>
    </location>
</feature>
<evidence type="ECO:0000313" key="2">
    <source>
        <dbReference type="EMBL" id="EUJ34798.1"/>
    </source>
</evidence>
<sequence length="194" mass="22115">MIKGKVIPNNLVVFLVVFYTSMGISKYIQVLWFNNHNALFNYSLSYASMAIFGSLSFIISSFINHWSIQKLLRVFLPLYAIGMSLRVFYESPIIAILSGGISGIGASVCLLAIRSWIYYLSDENKEHKEKIISFRYTIMQISLTIATLISGQLIFFINTNNKYIYLLVISAIMLLFLIGMKNIPIRNSVETKKK</sequence>
<dbReference type="SUPFAM" id="SSF103473">
    <property type="entry name" value="MFS general substrate transporter"/>
    <property type="match status" value="1"/>
</dbReference>
<reference evidence="2 3" key="1">
    <citation type="submission" date="2012-12" db="EMBL/GenBank/DDBJ databases">
        <title>Novel taxa of Listeriaceae from agricultural environments in the United States.</title>
        <authorList>
            <person name="den Bakker H.C."/>
            <person name="Allred A."/>
            <person name="Warchocki S."/>
            <person name="Wright E.M."/>
            <person name="Burrell A."/>
            <person name="Nightingale K.K."/>
            <person name="Kephart D."/>
            <person name="Wiedmann M."/>
        </authorList>
    </citation>
    <scope>NUCLEOTIDE SEQUENCE [LARGE SCALE GENOMIC DNA]</scope>
    <source>
        <strain evidence="2 3">FSL F6-1037</strain>
    </source>
</reference>
<dbReference type="InterPro" id="IPR036259">
    <property type="entry name" value="MFS_trans_sf"/>
</dbReference>
<comment type="caution">
    <text evidence="2">The sequence shown here is derived from an EMBL/GenBank/DDBJ whole genome shotgun (WGS) entry which is preliminary data.</text>
</comment>
<dbReference type="EMBL" id="AODH01000062">
    <property type="protein sequence ID" value="EUJ34798.1"/>
    <property type="molecule type" value="Genomic_DNA"/>
</dbReference>
<dbReference type="Gene3D" id="1.20.1250.20">
    <property type="entry name" value="MFS general substrate transporter like domains"/>
    <property type="match status" value="1"/>
</dbReference>
<dbReference type="Proteomes" id="UP000019243">
    <property type="component" value="Unassembled WGS sequence"/>
</dbReference>
<keyword evidence="1" id="KW-0812">Transmembrane</keyword>
<dbReference type="AlphaFoldDB" id="W7CPG0"/>
<dbReference type="OrthoDB" id="2988318at2"/>
<gene>
    <name evidence="2" type="ORF">BCAMP_12105</name>
</gene>
<dbReference type="RefSeq" id="WP_035315668.1">
    <property type="nucleotide sequence ID" value="NZ_AODH01000062.1"/>
</dbReference>
<feature type="transmembrane region" description="Helical" evidence="1">
    <location>
        <begin position="39"/>
        <end position="59"/>
    </location>
</feature>
<protein>
    <submittedName>
        <fullName evidence="2">Major facilitator superfamily protein</fullName>
    </submittedName>
</protein>
<evidence type="ECO:0000256" key="1">
    <source>
        <dbReference type="SAM" id="Phobius"/>
    </source>
</evidence>
<proteinExistence type="predicted"/>
<keyword evidence="1" id="KW-0472">Membrane</keyword>
<feature type="transmembrane region" description="Helical" evidence="1">
    <location>
        <begin position="138"/>
        <end position="157"/>
    </location>
</feature>
<name>W7CPG0_9LIST</name>
<feature type="transmembrane region" description="Helical" evidence="1">
    <location>
        <begin position="163"/>
        <end position="184"/>
    </location>
</feature>
<accession>W7CPG0</accession>
<organism evidence="2 3">
    <name type="scientific">Brochothrix campestris FSL F6-1037</name>
    <dbReference type="NCBI Taxonomy" id="1265861"/>
    <lineage>
        <taxon>Bacteria</taxon>
        <taxon>Bacillati</taxon>
        <taxon>Bacillota</taxon>
        <taxon>Bacilli</taxon>
        <taxon>Bacillales</taxon>
        <taxon>Listeriaceae</taxon>
        <taxon>Brochothrix</taxon>
    </lineage>
</organism>
<feature type="transmembrane region" description="Helical" evidence="1">
    <location>
        <begin position="95"/>
        <end position="117"/>
    </location>
</feature>
<keyword evidence="3" id="KW-1185">Reference proteome</keyword>